<gene>
    <name evidence="11" type="ORF">KO353_05070</name>
</gene>
<evidence type="ECO:0000256" key="6">
    <source>
        <dbReference type="ARBA" id="ARBA00022989"/>
    </source>
</evidence>
<dbReference type="PANTHER" id="PTHR35011:SF11">
    <property type="entry name" value="TRAP TRANSPORTER SMALL PERMEASE PROTEIN"/>
    <property type="match status" value="1"/>
</dbReference>
<sequence length="154" mass="16057">MDRLLSLIDRGIRAVLVLVVAVMVAVVFAQVVARYGLNASIGWADEIARLAFVTTVFLGIAVAVRARAHIAIELAAAMLPAAVARAVRRLVLAGAAAFAAIVAWQAGLIAAEQWDERMISVELSSGWFLVPVVVGMAVSALNLAAAVAGERGRA</sequence>
<dbReference type="InterPro" id="IPR007387">
    <property type="entry name" value="TRAP_DctQ"/>
</dbReference>
<keyword evidence="5 9" id="KW-0812">Transmembrane</keyword>
<reference evidence="11" key="1">
    <citation type="submission" date="2021-06" db="EMBL/GenBank/DDBJ databases">
        <title>Elioraea tepida, sp. nov., a moderately thermophilic aerobic anoxygenic phototrophic bacterium isolated from an alkaline siliceous hot spring mat community in Yellowstone National Park, WY, USA.</title>
        <authorList>
            <person name="Saini M.K."/>
            <person name="Yoshida S."/>
            <person name="Sebastian A."/>
            <person name="Hirose S."/>
            <person name="Hara E."/>
            <person name="Tamaki H."/>
            <person name="Soulier N.T."/>
            <person name="Albert I."/>
            <person name="Hanada S."/>
            <person name="Bryant D.A."/>
            <person name="Tank M."/>
        </authorList>
    </citation>
    <scope>NUCLEOTIDE SEQUENCE</scope>
    <source>
        <strain evidence="11">MS-P2</strain>
    </source>
</reference>
<evidence type="ECO:0000256" key="8">
    <source>
        <dbReference type="ARBA" id="ARBA00038436"/>
    </source>
</evidence>
<comment type="subunit">
    <text evidence="9">The complex comprises the extracytoplasmic solute receptor protein and the two transmembrane proteins.</text>
</comment>
<dbReference type="GO" id="GO:0015740">
    <property type="term" value="P:C4-dicarboxylate transport"/>
    <property type="evidence" value="ECO:0007669"/>
    <property type="project" value="TreeGrafter"/>
</dbReference>
<dbReference type="Proteomes" id="UP000694001">
    <property type="component" value="Chromosome"/>
</dbReference>
<comment type="function">
    <text evidence="9">Part of the tripartite ATP-independent periplasmic (TRAP) transport system.</text>
</comment>
<feature type="transmembrane region" description="Helical" evidence="9">
    <location>
        <begin position="87"/>
        <end position="107"/>
    </location>
</feature>
<dbReference type="GO" id="GO:0005886">
    <property type="term" value="C:plasma membrane"/>
    <property type="evidence" value="ECO:0007669"/>
    <property type="project" value="UniProtKB-SubCell"/>
</dbReference>
<proteinExistence type="inferred from homology"/>
<comment type="similarity">
    <text evidence="8 9">Belongs to the TRAP transporter small permease family.</text>
</comment>
<keyword evidence="4 9" id="KW-0997">Cell inner membrane</keyword>
<evidence type="ECO:0000313" key="11">
    <source>
        <dbReference type="EMBL" id="QXM25585.1"/>
    </source>
</evidence>
<name>A0A975YKB2_9PROT</name>
<dbReference type="EMBL" id="CP076448">
    <property type="protein sequence ID" value="QXM25585.1"/>
    <property type="molecule type" value="Genomic_DNA"/>
</dbReference>
<evidence type="ECO:0000256" key="4">
    <source>
        <dbReference type="ARBA" id="ARBA00022519"/>
    </source>
</evidence>
<evidence type="ECO:0000256" key="7">
    <source>
        <dbReference type="ARBA" id="ARBA00023136"/>
    </source>
</evidence>
<comment type="subcellular location">
    <subcellularLocation>
        <location evidence="1 9">Cell inner membrane</location>
        <topology evidence="1 9">Multi-pass membrane protein</topology>
    </subcellularLocation>
</comment>
<dbReference type="InterPro" id="IPR055348">
    <property type="entry name" value="DctQ"/>
</dbReference>
<dbReference type="Pfam" id="PF04290">
    <property type="entry name" value="DctQ"/>
    <property type="match status" value="1"/>
</dbReference>
<keyword evidence="6 9" id="KW-1133">Transmembrane helix</keyword>
<evidence type="ECO:0000256" key="2">
    <source>
        <dbReference type="ARBA" id="ARBA00022448"/>
    </source>
</evidence>
<dbReference type="AlphaFoldDB" id="A0A975YKB2"/>
<protein>
    <recommendedName>
        <fullName evidence="9">TRAP transporter small permease protein</fullName>
    </recommendedName>
</protein>
<dbReference type="PANTHER" id="PTHR35011">
    <property type="entry name" value="2,3-DIKETO-L-GULONATE TRAP TRANSPORTER SMALL PERMEASE PROTEIN YIAM"/>
    <property type="match status" value="1"/>
</dbReference>
<keyword evidence="7 9" id="KW-0472">Membrane</keyword>
<feature type="transmembrane region" description="Helical" evidence="9">
    <location>
        <begin position="12"/>
        <end position="35"/>
    </location>
</feature>
<accession>A0A975YKB2</accession>
<dbReference type="GO" id="GO:0022857">
    <property type="term" value="F:transmembrane transporter activity"/>
    <property type="evidence" value="ECO:0007669"/>
    <property type="project" value="UniProtKB-UniRule"/>
</dbReference>
<evidence type="ECO:0000256" key="5">
    <source>
        <dbReference type="ARBA" id="ARBA00022692"/>
    </source>
</evidence>
<feature type="transmembrane region" description="Helical" evidence="9">
    <location>
        <begin position="47"/>
        <end position="66"/>
    </location>
</feature>
<dbReference type="KEGG" id="elio:KO353_05070"/>
<evidence type="ECO:0000313" key="12">
    <source>
        <dbReference type="Proteomes" id="UP000694001"/>
    </source>
</evidence>
<dbReference type="RefSeq" id="WP_218286641.1">
    <property type="nucleotide sequence ID" value="NZ_CP076448.1"/>
</dbReference>
<evidence type="ECO:0000259" key="10">
    <source>
        <dbReference type="Pfam" id="PF04290"/>
    </source>
</evidence>
<evidence type="ECO:0000256" key="1">
    <source>
        <dbReference type="ARBA" id="ARBA00004429"/>
    </source>
</evidence>
<keyword evidence="3" id="KW-1003">Cell membrane</keyword>
<feature type="domain" description="Tripartite ATP-independent periplasmic transporters DctQ component" evidence="10">
    <location>
        <begin position="23"/>
        <end position="148"/>
    </location>
</feature>
<evidence type="ECO:0000256" key="9">
    <source>
        <dbReference type="RuleBase" id="RU369079"/>
    </source>
</evidence>
<keyword evidence="2 9" id="KW-0813">Transport</keyword>
<organism evidence="11 12">
    <name type="scientific">Elioraea tepida</name>
    <dbReference type="NCBI Taxonomy" id="2843330"/>
    <lineage>
        <taxon>Bacteria</taxon>
        <taxon>Pseudomonadati</taxon>
        <taxon>Pseudomonadota</taxon>
        <taxon>Alphaproteobacteria</taxon>
        <taxon>Acetobacterales</taxon>
        <taxon>Elioraeaceae</taxon>
        <taxon>Elioraea</taxon>
    </lineage>
</organism>
<feature type="transmembrane region" description="Helical" evidence="9">
    <location>
        <begin position="127"/>
        <end position="148"/>
    </location>
</feature>
<evidence type="ECO:0000256" key="3">
    <source>
        <dbReference type="ARBA" id="ARBA00022475"/>
    </source>
</evidence>
<keyword evidence="12" id="KW-1185">Reference proteome</keyword>